<dbReference type="AlphaFoldDB" id="W4K395"/>
<dbReference type="HOGENOM" id="CLU_008455_11_6_1"/>
<dbReference type="EMBL" id="KI925459">
    <property type="protein sequence ID" value="ETW80293.1"/>
    <property type="molecule type" value="Genomic_DNA"/>
</dbReference>
<feature type="transmembrane region" description="Helical" evidence="6">
    <location>
        <begin position="243"/>
        <end position="263"/>
    </location>
</feature>
<feature type="transmembrane region" description="Helical" evidence="6">
    <location>
        <begin position="116"/>
        <end position="137"/>
    </location>
</feature>
<dbReference type="InterPro" id="IPR011701">
    <property type="entry name" value="MFS"/>
</dbReference>
<evidence type="ECO:0000313" key="9">
    <source>
        <dbReference type="Proteomes" id="UP000030671"/>
    </source>
</evidence>
<dbReference type="OrthoDB" id="6770063at2759"/>
<dbReference type="SUPFAM" id="SSF103473">
    <property type="entry name" value="MFS general substrate transporter"/>
    <property type="match status" value="1"/>
</dbReference>
<feature type="transmembrane region" description="Helical" evidence="6">
    <location>
        <begin position="493"/>
        <end position="511"/>
    </location>
</feature>
<feature type="region of interest" description="Disordered" evidence="5">
    <location>
        <begin position="25"/>
        <end position="68"/>
    </location>
</feature>
<feature type="domain" description="Major facilitator superfamily (MFS) profile" evidence="7">
    <location>
        <begin position="118"/>
        <end position="543"/>
    </location>
</feature>
<dbReference type="GO" id="GO:0022857">
    <property type="term" value="F:transmembrane transporter activity"/>
    <property type="evidence" value="ECO:0007669"/>
    <property type="project" value="InterPro"/>
</dbReference>
<evidence type="ECO:0000256" key="3">
    <source>
        <dbReference type="ARBA" id="ARBA00022989"/>
    </source>
</evidence>
<feature type="transmembrane region" description="Helical" evidence="6">
    <location>
        <begin position="452"/>
        <end position="472"/>
    </location>
</feature>
<feature type="transmembrane region" description="Helical" evidence="6">
    <location>
        <begin position="184"/>
        <end position="203"/>
    </location>
</feature>
<evidence type="ECO:0000256" key="4">
    <source>
        <dbReference type="ARBA" id="ARBA00023136"/>
    </source>
</evidence>
<dbReference type="GeneID" id="20671836"/>
<feature type="transmembrane region" description="Helical" evidence="6">
    <location>
        <begin position="387"/>
        <end position="407"/>
    </location>
</feature>
<evidence type="ECO:0000256" key="2">
    <source>
        <dbReference type="ARBA" id="ARBA00022692"/>
    </source>
</evidence>
<dbReference type="InterPro" id="IPR020846">
    <property type="entry name" value="MFS_dom"/>
</dbReference>
<dbReference type="Pfam" id="PF07690">
    <property type="entry name" value="MFS_1"/>
    <property type="match status" value="1"/>
</dbReference>
<proteinExistence type="predicted"/>
<dbReference type="eggNOG" id="KOG0255">
    <property type="taxonomic scope" value="Eukaryota"/>
</dbReference>
<name>W4K395_HETIT</name>
<dbReference type="FunCoup" id="W4K395">
    <property type="interactions" value="72"/>
</dbReference>
<evidence type="ECO:0000256" key="1">
    <source>
        <dbReference type="ARBA" id="ARBA00004141"/>
    </source>
</evidence>
<gene>
    <name evidence="8" type="ORF">HETIRDRAFT_36983</name>
</gene>
<dbReference type="InParanoid" id="W4K395"/>
<sequence length="552" mass="60597">MSLPHPHHEHEHNYEVALPAVLPDVDIEDAPPPPIHLARRSTRRSSMRQSISSPAARPHYLSSDSAETVTEPGAVEVAASGPGKLDPEKALEKWEVVDWEVGDPEDPRNFSKTKKWIITIAVSSLCLAVALGSAIITGDLPHPARELGMSDIVGNLAVTLFVVGFGLGPLVYAPMSEMFGRRPIYIISMGLFAIWTIPCALAKNPQTLLVGRALAGLAASAPMTNVGGSVADLWSLDERGMPMAVFSAVLFVGPVLGPLIGGFVGETIGWRWEYWILLIFVSAECIMTLFVPETFAVVLLKRRAEKLRAETGNPAYKTATEIVEADITIGERVQIALIRPFEMLFTEPVLIFMSLYLCLIYMLLYLFFFAFPIVFEGVHHMNDGITGLMFLSILVGILIALVTMHFWTQLYRKLYKAHAVEARLPPMMFGALMLPASLFIFAWTSFEYVSWVGPMMGGVAFGWGMVSVYISANSYIVDAFPKYVASAIAAKTFIRSMAGASVPMFVVQMYNGLGPRWASSLLGFVSIAMLPIPFVFWKWGAQIRAASRRASA</sequence>
<evidence type="ECO:0000259" key="7">
    <source>
        <dbReference type="PROSITE" id="PS50850"/>
    </source>
</evidence>
<evidence type="ECO:0000256" key="6">
    <source>
        <dbReference type="SAM" id="Phobius"/>
    </source>
</evidence>
<dbReference type="GO" id="GO:0005886">
    <property type="term" value="C:plasma membrane"/>
    <property type="evidence" value="ECO:0007669"/>
    <property type="project" value="TreeGrafter"/>
</dbReference>
<feature type="transmembrane region" description="Helical" evidence="6">
    <location>
        <begin position="428"/>
        <end position="446"/>
    </location>
</feature>
<evidence type="ECO:0000256" key="5">
    <source>
        <dbReference type="SAM" id="MobiDB-lite"/>
    </source>
</evidence>
<dbReference type="RefSeq" id="XP_009546905.1">
    <property type="nucleotide sequence ID" value="XM_009548610.1"/>
</dbReference>
<dbReference type="PANTHER" id="PTHR23502:SF48">
    <property type="entry name" value="MULTIDRUG TRANSPORTER, PUTATIVE (AFU_ORTHOLOGUE AFUA_5G02700)-RELATED"/>
    <property type="match status" value="1"/>
</dbReference>
<feature type="transmembrane region" description="Helical" evidence="6">
    <location>
        <begin position="152"/>
        <end position="172"/>
    </location>
</feature>
<keyword evidence="9" id="KW-1185">Reference proteome</keyword>
<organism evidence="8 9">
    <name type="scientific">Heterobasidion irregulare (strain TC 32-1)</name>
    <dbReference type="NCBI Taxonomy" id="747525"/>
    <lineage>
        <taxon>Eukaryota</taxon>
        <taxon>Fungi</taxon>
        <taxon>Dikarya</taxon>
        <taxon>Basidiomycota</taxon>
        <taxon>Agaricomycotina</taxon>
        <taxon>Agaricomycetes</taxon>
        <taxon>Russulales</taxon>
        <taxon>Bondarzewiaceae</taxon>
        <taxon>Heterobasidion</taxon>
        <taxon>Heterobasidion annosum species complex</taxon>
    </lineage>
</organism>
<protein>
    <submittedName>
        <fullName evidence="8">Synaptic vesicle transporter</fullName>
    </submittedName>
</protein>
<feature type="transmembrane region" description="Helical" evidence="6">
    <location>
        <begin position="209"/>
        <end position="231"/>
    </location>
</feature>
<comment type="subcellular location">
    <subcellularLocation>
        <location evidence="1">Membrane</location>
        <topology evidence="1">Multi-pass membrane protein</topology>
    </subcellularLocation>
</comment>
<evidence type="ECO:0000313" key="8">
    <source>
        <dbReference type="EMBL" id="ETW80293.1"/>
    </source>
</evidence>
<keyword evidence="4 6" id="KW-0472">Membrane</keyword>
<dbReference type="PROSITE" id="PS50850">
    <property type="entry name" value="MFS"/>
    <property type="match status" value="1"/>
</dbReference>
<dbReference type="Gene3D" id="1.20.1250.20">
    <property type="entry name" value="MFS general substrate transporter like domains"/>
    <property type="match status" value="1"/>
</dbReference>
<dbReference type="PANTHER" id="PTHR23502">
    <property type="entry name" value="MAJOR FACILITATOR SUPERFAMILY"/>
    <property type="match status" value="1"/>
</dbReference>
<keyword evidence="3 6" id="KW-1133">Transmembrane helix</keyword>
<feature type="transmembrane region" description="Helical" evidence="6">
    <location>
        <begin position="349"/>
        <end position="375"/>
    </location>
</feature>
<dbReference type="CDD" id="cd17323">
    <property type="entry name" value="MFS_Tpo1_MDR_like"/>
    <property type="match status" value="1"/>
</dbReference>
<dbReference type="KEGG" id="hir:HETIRDRAFT_36983"/>
<accession>W4K395</accession>
<feature type="transmembrane region" description="Helical" evidence="6">
    <location>
        <begin position="517"/>
        <end position="539"/>
    </location>
</feature>
<dbReference type="FunFam" id="1.20.1250.20:FF:000011">
    <property type="entry name" value="MFS multidrug transporter, putative"/>
    <property type="match status" value="1"/>
</dbReference>
<reference evidence="8 9" key="1">
    <citation type="journal article" date="2012" name="New Phytol.">
        <title>Insight into trade-off between wood decay and parasitism from the genome of a fungal forest pathogen.</title>
        <authorList>
            <person name="Olson A."/>
            <person name="Aerts A."/>
            <person name="Asiegbu F."/>
            <person name="Belbahri L."/>
            <person name="Bouzid O."/>
            <person name="Broberg A."/>
            <person name="Canback B."/>
            <person name="Coutinho P.M."/>
            <person name="Cullen D."/>
            <person name="Dalman K."/>
            <person name="Deflorio G."/>
            <person name="van Diepen L.T."/>
            <person name="Dunand C."/>
            <person name="Duplessis S."/>
            <person name="Durling M."/>
            <person name="Gonthier P."/>
            <person name="Grimwood J."/>
            <person name="Fossdal C.G."/>
            <person name="Hansson D."/>
            <person name="Henrissat B."/>
            <person name="Hietala A."/>
            <person name="Himmelstrand K."/>
            <person name="Hoffmeister D."/>
            <person name="Hogberg N."/>
            <person name="James T.Y."/>
            <person name="Karlsson M."/>
            <person name="Kohler A."/>
            <person name="Kues U."/>
            <person name="Lee Y.H."/>
            <person name="Lin Y.C."/>
            <person name="Lind M."/>
            <person name="Lindquist E."/>
            <person name="Lombard V."/>
            <person name="Lucas S."/>
            <person name="Lunden K."/>
            <person name="Morin E."/>
            <person name="Murat C."/>
            <person name="Park J."/>
            <person name="Raffaello T."/>
            <person name="Rouze P."/>
            <person name="Salamov A."/>
            <person name="Schmutz J."/>
            <person name="Solheim H."/>
            <person name="Stahlberg J."/>
            <person name="Velez H."/>
            <person name="de Vries R.P."/>
            <person name="Wiebenga A."/>
            <person name="Woodward S."/>
            <person name="Yakovlev I."/>
            <person name="Garbelotto M."/>
            <person name="Martin F."/>
            <person name="Grigoriev I.V."/>
            <person name="Stenlid J."/>
        </authorList>
    </citation>
    <scope>NUCLEOTIDE SEQUENCE [LARGE SCALE GENOMIC DNA]</scope>
    <source>
        <strain evidence="8 9">TC 32-1</strain>
    </source>
</reference>
<dbReference type="InterPro" id="IPR036259">
    <property type="entry name" value="MFS_trans_sf"/>
</dbReference>
<feature type="transmembrane region" description="Helical" evidence="6">
    <location>
        <begin position="275"/>
        <end position="300"/>
    </location>
</feature>
<dbReference type="Proteomes" id="UP000030671">
    <property type="component" value="Unassembled WGS sequence"/>
</dbReference>
<keyword evidence="2 6" id="KW-0812">Transmembrane</keyword>
<feature type="compositionally biased region" description="Basic residues" evidence="5">
    <location>
        <begin position="37"/>
        <end position="46"/>
    </location>
</feature>